<evidence type="ECO:0000256" key="3">
    <source>
        <dbReference type="ARBA" id="ARBA00012746"/>
    </source>
</evidence>
<feature type="binding site" evidence="11">
    <location>
        <begin position="296"/>
        <end position="302"/>
    </location>
    <ligand>
        <name>ATP</name>
        <dbReference type="ChEBI" id="CHEBI:30616"/>
    </ligand>
</feature>
<dbReference type="FunFam" id="3.30.300.10:FF:000008">
    <property type="entry name" value="GMP synthase [glutamine-hydrolyzing]"/>
    <property type="match status" value="1"/>
</dbReference>
<dbReference type="WBParaSite" id="EVEC_0000878201-mRNA-1">
    <property type="protein sequence ID" value="EVEC_0000878201-mRNA-1"/>
    <property type="gene ID" value="EVEC_0000878201"/>
</dbReference>
<dbReference type="Gene3D" id="3.40.50.880">
    <property type="match status" value="1"/>
</dbReference>
<dbReference type="SUPFAM" id="SSF54810">
    <property type="entry name" value="GMP synthetase C-terminal dimerisation domain"/>
    <property type="match status" value="2"/>
</dbReference>
<evidence type="ECO:0000256" key="11">
    <source>
        <dbReference type="PROSITE-ProRule" id="PRU00886"/>
    </source>
</evidence>
<dbReference type="PANTHER" id="PTHR11922:SF2">
    <property type="entry name" value="GMP SYNTHASE [GLUTAMINE-HYDROLYZING]"/>
    <property type="match status" value="1"/>
</dbReference>
<evidence type="ECO:0000313" key="15">
    <source>
        <dbReference type="Proteomes" id="UP000274131"/>
    </source>
</evidence>
<evidence type="ECO:0000256" key="5">
    <source>
        <dbReference type="ARBA" id="ARBA00022741"/>
    </source>
</evidence>
<dbReference type="InterPro" id="IPR029062">
    <property type="entry name" value="Class_I_gatase-like"/>
</dbReference>
<feature type="compositionally biased region" description="Polar residues" evidence="12">
    <location>
        <begin position="27"/>
        <end position="42"/>
    </location>
</feature>
<dbReference type="InterPro" id="IPR022310">
    <property type="entry name" value="NAD/GMP_synthase"/>
</dbReference>
<proteinExistence type="predicted"/>
<dbReference type="PROSITE" id="PS51553">
    <property type="entry name" value="GMPS_ATP_PPASE"/>
    <property type="match status" value="1"/>
</dbReference>
<keyword evidence="4" id="KW-0436">Ligase</keyword>
<evidence type="ECO:0000256" key="10">
    <source>
        <dbReference type="ARBA" id="ARBA00031356"/>
    </source>
</evidence>
<dbReference type="NCBIfam" id="TIGR00888">
    <property type="entry name" value="guaA_Nterm"/>
    <property type="match status" value="1"/>
</dbReference>
<reference evidence="14 15" key="2">
    <citation type="submission" date="2018-10" db="EMBL/GenBank/DDBJ databases">
        <authorList>
            <consortium name="Pathogen Informatics"/>
        </authorList>
    </citation>
    <scope>NUCLEOTIDE SEQUENCE [LARGE SCALE GENOMIC DNA]</scope>
</reference>
<dbReference type="AlphaFoldDB" id="A0A0N4VDT7"/>
<dbReference type="InterPro" id="IPR025777">
    <property type="entry name" value="GMPS_ATP_PPase_dom"/>
</dbReference>
<evidence type="ECO:0000256" key="4">
    <source>
        <dbReference type="ARBA" id="ARBA00022598"/>
    </source>
</evidence>
<dbReference type="Proteomes" id="UP000274131">
    <property type="component" value="Unassembled WGS sequence"/>
</dbReference>
<keyword evidence="5 11" id="KW-0547">Nucleotide-binding</keyword>
<evidence type="ECO:0000256" key="9">
    <source>
        <dbReference type="ARBA" id="ARBA00022962"/>
    </source>
</evidence>
<evidence type="ECO:0000256" key="7">
    <source>
        <dbReference type="ARBA" id="ARBA00022755"/>
    </source>
</evidence>
<dbReference type="EMBL" id="UXUI01009343">
    <property type="protein sequence ID" value="VDD93515.1"/>
    <property type="molecule type" value="Genomic_DNA"/>
</dbReference>
<dbReference type="PRINTS" id="PR00097">
    <property type="entry name" value="ANTSNTHASEII"/>
</dbReference>
<dbReference type="PRINTS" id="PR00096">
    <property type="entry name" value="GATASE"/>
</dbReference>
<feature type="domain" description="GMPS ATP-PPase" evidence="13">
    <location>
        <begin position="269"/>
        <end position="478"/>
    </location>
</feature>
<dbReference type="Gene3D" id="3.40.50.620">
    <property type="entry name" value="HUPs"/>
    <property type="match status" value="1"/>
</dbReference>
<evidence type="ECO:0000256" key="12">
    <source>
        <dbReference type="SAM" id="MobiDB-lite"/>
    </source>
</evidence>
<dbReference type="CDD" id="cd01997">
    <property type="entry name" value="GMP_synthase_C"/>
    <property type="match status" value="1"/>
</dbReference>
<dbReference type="InterPro" id="IPR001674">
    <property type="entry name" value="GMP_synth_C"/>
</dbReference>
<dbReference type="Pfam" id="PF00117">
    <property type="entry name" value="GATase"/>
    <property type="match status" value="1"/>
</dbReference>
<dbReference type="EC" id="6.3.5.2" evidence="3"/>
<dbReference type="FunFam" id="3.40.50.880:FF:000013">
    <property type="entry name" value="GMP synthase [glutamine-hydrolyzing]"/>
    <property type="match status" value="1"/>
</dbReference>
<gene>
    <name evidence="14" type="ORF">EVEC_LOCUS8266</name>
</gene>
<dbReference type="UniPathway" id="UPA00189">
    <property type="reaction ID" value="UER00296"/>
</dbReference>
<dbReference type="GO" id="GO:0005829">
    <property type="term" value="C:cytosol"/>
    <property type="evidence" value="ECO:0007669"/>
    <property type="project" value="TreeGrafter"/>
</dbReference>
<dbReference type="Pfam" id="PF00958">
    <property type="entry name" value="GMP_synt_C"/>
    <property type="match status" value="2"/>
</dbReference>
<reference evidence="16" key="1">
    <citation type="submission" date="2017-02" db="UniProtKB">
        <authorList>
            <consortium name="WormBaseParasite"/>
        </authorList>
    </citation>
    <scope>IDENTIFICATION</scope>
</reference>
<comment type="subunit">
    <text evidence="2">Homodimer.</text>
</comment>
<evidence type="ECO:0000256" key="2">
    <source>
        <dbReference type="ARBA" id="ARBA00011738"/>
    </source>
</evidence>
<sequence>MGGPKRNKLIVRTLIFPKFPVVGHSSLPTTARQESAAETSGSMDFETIPSKMGNSNGNTARRLRRESTAEAATNERVAILDFGAQYGKVIDRRVRECNVMSDMLPLSTEASELIEKGYYKAIIITGGPNSVYDEKAPAYDHSLFTCGLPVLGICYGFQLINKAFGGTVSRERIREDCQKTVRVDKNCQLFDGLAEKEEVLLTHGDSVTENSVANGFKVIAKSGSFVAGIADEERKIYGVQFHPEVDLTLNGRSIFRNFLLKIAGCTGSYTLGNREEICIDEIRRTVGDKRVLVLVSGGVDSTVCAALLNKALGKDQVTALHIDNGFMRYKESDKVIEALQRNGLHVRRHNAHFAFLNGTVSTGDLQSTILSKTTNPEIKRKIIGDTFMRVKDAVLEEMGLDKDDLFLCQGTLRPDLIESSSALASGFADIIKTHHNDTALVRELRDSGKVIEPLKDFHKDEVRELGKALNLPDYIVHRHPFPGPGLAVRILCAERPYILKDRDRHAALQQDLHMFANLPQYEEEAQARLQKKLAKNLTDAEMTALFNHSSEIATTLLPIQSVGVQGDSRTYSYVAALSTDERPIPWDVLEKLARVIPRFLHEINRVVYVFGNMVEHPVNDVTRTFLNEFTVSLLRWADRLAFEVMKGLDEKGNRDNSLEVCVDKVQQMPVVMVPVHFDRDPNDRKQSCLRSFVLRPFLTSDFMTGLAALPGRDLPEETVLEMARRIRENVPLTSRVMLDLTSKPPGTTEWE</sequence>
<evidence type="ECO:0000256" key="8">
    <source>
        <dbReference type="ARBA" id="ARBA00022840"/>
    </source>
</evidence>
<dbReference type="FunFam" id="3.40.50.620:FF:000044">
    <property type="entry name" value="GMP synthase [glutamine-hydrolyzing]"/>
    <property type="match status" value="1"/>
</dbReference>
<dbReference type="GO" id="GO:0003921">
    <property type="term" value="F:GMP synthase activity"/>
    <property type="evidence" value="ECO:0007669"/>
    <property type="project" value="InterPro"/>
</dbReference>
<keyword evidence="6 11" id="KW-0332">GMP biosynthesis</keyword>
<dbReference type="PANTHER" id="PTHR11922">
    <property type="entry name" value="GMP SYNTHASE-RELATED"/>
    <property type="match status" value="1"/>
</dbReference>
<comment type="pathway">
    <text evidence="1">Purine metabolism; GMP biosynthesis; GMP from XMP (L-Gln route): step 1/1.</text>
</comment>
<evidence type="ECO:0000256" key="6">
    <source>
        <dbReference type="ARBA" id="ARBA00022749"/>
    </source>
</evidence>
<dbReference type="SUPFAM" id="SSF52402">
    <property type="entry name" value="Adenine nucleotide alpha hydrolases-like"/>
    <property type="match status" value="1"/>
</dbReference>
<dbReference type="NCBIfam" id="NF000848">
    <property type="entry name" value="PRK00074.1"/>
    <property type="match status" value="1"/>
</dbReference>
<dbReference type="SUPFAM" id="SSF52317">
    <property type="entry name" value="Class I glutamine amidotransferase-like"/>
    <property type="match status" value="1"/>
</dbReference>
<keyword evidence="8 11" id="KW-0067">ATP-binding</keyword>
<dbReference type="STRING" id="51028.A0A0N4VDT7"/>
<dbReference type="Gene3D" id="3.30.300.10">
    <property type="match status" value="2"/>
</dbReference>
<name>A0A0N4VDT7_ENTVE</name>
<protein>
    <recommendedName>
        <fullName evidence="3">GMP synthase (glutamine-hydrolyzing)</fullName>
        <ecNumber evidence="3">6.3.5.2</ecNumber>
    </recommendedName>
    <alternativeName>
        <fullName evidence="10">Glutamine amidotransferase</fullName>
    </alternativeName>
</protein>
<dbReference type="Pfam" id="PF02540">
    <property type="entry name" value="NAD_synthase"/>
    <property type="match status" value="1"/>
</dbReference>
<feature type="region of interest" description="Disordered" evidence="12">
    <location>
        <begin position="27"/>
        <end position="62"/>
    </location>
</feature>
<dbReference type="PROSITE" id="PS51273">
    <property type="entry name" value="GATASE_TYPE_1"/>
    <property type="match status" value="1"/>
</dbReference>
<dbReference type="GO" id="GO:0005524">
    <property type="term" value="F:ATP binding"/>
    <property type="evidence" value="ECO:0007669"/>
    <property type="project" value="UniProtKB-UniRule"/>
</dbReference>
<dbReference type="InterPro" id="IPR014729">
    <property type="entry name" value="Rossmann-like_a/b/a_fold"/>
</dbReference>
<evidence type="ECO:0000313" key="16">
    <source>
        <dbReference type="WBParaSite" id="EVEC_0000878201-mRNA-1"/>
    </source>
</evidence>
<dbReference type="InterPro" id="IPR004739">
    <property type="entry name" value="GMP_synth_GATase"/>
</dbReference>
<keyword evidence="7 11" id="KW-0658">Purine biosynthesis</keyword>
<organism evidence="16">
    <name type="scientific">Enterobius vermicularis</name>
    <name type="common">Human pinworm</name>
    <dbReference type="NCBI Taxonomy" id="51028"/>
    <lineage>
        <taxon>Eukaryota</taxon>
        <taxon>Metazoa</taxon>
        <taxon>Ecdysozoa</taxon>
        <taxon>Nematoda</taxon>
        <taxon>Chromadorea</taxon>
        <taxon>Rhabditida</taxon>
        <taxon>Spirurina</taxon>
        <taxon>Oxyuridomorpha</taxon>
        <taxon>Oxyuroidea</taxon>
        <taxon>Oxyuridae</taxon>
        <taxon>Enterobius</taxon>
    </lineage>
</organism>
<dbReference type="InterPro" id="IPR017926">
    <property type="entry name" value="GATASE"/>
</dbReference>
<keyword evidence="15" id="KW-1185">Reference proteome</keyword>
<accession>A0A0N4VDT7</accession>
<dbReference type="CDD" id="cd01742">
    <property type="entry name" value="GATase1_GMP_Synthase"/>
    <property type="match status" value="1"/>
</dbReference>
<evidence type="ECO:0000313" key="14">
    <source>
        <dbReference type="EMBL" id="VDD93515.1"/>
    </source>
</evidence>
<keyword evidence="9" id="KW-0315">Glutamine amidotransferase</keyword>
<evidence type="ECO:0000256" key="1">
    <source>
        <dbReference type="ARBA" id="ARBA00005153"/>
    </source>
</evidence>
<dbReference type="OrthoDB" id="1724632at2759"/>
<evidence type="ECO:0000259" key="13">
    <source>
        <dbReference type="PROSITE" id="PS51553"/>
    </source>
</evidence>